<dbReference type="Proteomes" id="UP000199021">
    <property type="component" value="Unassembled WGS sequence"/>
</dbReference>
<dbReference type="PANTHER" id="PTHR40980:SF4">
    <property type="entry name" value="TONB-DEPENDENT RECEPTOR-LIKE BETA-BARREL DOMAIN-CONTAINING PROTEIN"/>
    <property type="match status" value="1"/>
</dbReference>
<dbReference type="Gene3D" id="2.170.130.10">
    <property type="entry name" value="TonB-dependent receptor, plug domain"/>
    <property type="match status" value="1"/>
</dbReference>
<dbReference type="InParanoid" id="A0A1H9GUJ2"/>
<accession>A0A1H9GUJ2</accession>
<keyword evidence="2" id="KW-0472">Membrane</keyword>
<reference evidence="6" key="1">
    <citation type="submission" date="2016-10" db="EMBL/GenBank/DDBJ databases">
        <authorList>
            <person name="Varghese N."/>
            <person name="Submissions S."/>
        </authorList>
    </citation>
    <scope>NUCLEOTIDE SEQUENCE [LARGE SCALE GENOMIC DNA]</scope>
    <source>
        <strain evidence="6">DSM 24740</strain>
    </source>
</reference>
<dbReference type="InterPro" id="IPR041700">
    <property type="entry name" value="OMP_b-brl_3"/>
</dbReference>
<dbReference type="Gene3D" id="2.40.170.20">
    <property type="entry name" value="TonB-dependent receptor, beta-barrel domain"/>
    <property type="match status" value="1"/>
</dbReference>
<dbReference type="RefSeq" id="WP_090168506.1">
    <property type="nucleotide sequence ID" value="NZ_FOFB01000011.1"/>
</dbReference>
<keyword evidence="6" id="KW-1185">Reference proteome</keyword>
<keyword evidence="3" id="KW-0998">Cell outer membrane</keyword>
<dbReference type="AlphaFoldDB" id="A0A1H9GUJ2"/>
<dbReference type="GO" id="GO:0009279">
    <property type="term" value="C:cell outer membrane"/>
    <property type="evidence" value="ECO:0007669"/>
    <property type="project" value="UniProtKB-SubCell"/>
</dbReference>
<dbReference type="InterPro" id="IPR037066">
    <property type="entry name" value="Plug_dom_sf"/>
</dbReference>
<dbReference type="InterPro" id="IPR036942">
    <property type="entry name" value="Beta-barrel_TonB_sf"/>
</dbReference>
<dbReference type="Pfam" id="PF13620">
    <property type="entry name" value="CarboxypepD_reg"/>
    <property type="match status" value="1"/>
</dbReference>
<dbReference type="Pfam" id="PF14905">
    <property type="entry name" value="OMP_b-brl_3"/>
    <property type="match status" value="1"/>
</dbReference>
<dbReference type="OrthoDB" id="8764943at2"/>
<keyword evidence="5" id="KW-0675">Receptor</keyword>
<sequence>MKLTILRAYFLCSFNLLLCTCVSARKSQVVRKLNGQIVATANTGLAPFVKLSTWGFLLALLSSFNLQAQTAVAPAIDGIELTGDYEIKGQVQDADGLPVPFANVALYTTPDGKLVKVETTDDAGLFKMEGIADGIYDLVVTYLGAPDLRKEGIEAQNGVLDLGVLQMAPAAVELAEATVTATRALVEVKPDRTVFNVQGTINAVGQNGLDLLRKAPGVTIDNNENINVLSRSGVLVYVNGKRLPLAGEELANYLRSLTAEQIDRIDIITNPGAKYEAEGNAGIIDIRLAKAENEGANGTANLTSTQGRYNRSNASVAGNYRNAKMNVYSRVGTVRSENFNRINFDMIQNGLNLVETMFGRNNARDYFGQFGTDFFLSKNSTVGFLASGSMQDVSGYGTDDFLISTVGGPVDSILLAGSSGNGERNRAEFNLNYRYDPGKGKSLNVDLDYGTFRNTEMRRQPNIYVSPDRETVLTEVINTFDTPRDIDIYTFKVDYEQPIGKGQFGAGIKLSQVGTNNTFLFFDEIGNEEIRSDVRSNIFDYDENVYAAYLSYAGKINDKISYSAGLRTEITDATGALTAFREDLQEDPVEINYESLFPSAGITYTLDQRKGNTIALNYGRRINRPDYNVLNPFRNQISQLSYERGNPNLRPEIVDNLEIGYTLAWRYNFKLAYSKTSDQITRLIGPDDIDPRAGFIGWDNLAEKTVISFNASLPFTVTKSWDAFVNFSASHINNQADYGEDGTIDLQAFSYSVFQQQTFKLPGKFTFEVSGYFAGPGIWGGVFEYDESWALNLGLQKKFLKDQLNVKLSANDIFFQSGWTGVSDFNGQFSRGGGNWDSRNVALSLSYAFGNQKVKSRKRKTGLEDEAGRVN</sequence>
<feature type="domain" description="Outer membrane protein beta-barrel" evidence="4">
    <location>
        <begin position="439"/>
        <end position="847"/>
    </location>
</feature>
<dbReference type="InterPro" id="IPR008969">
    <property type="entry name" value="CarboxyPept-like_regulatory"/>
</dbReference>
<dbReference type="EMBL" id="FOFB01000011">
    <property type="protein sequence ID" value="SEQ53742.1"/>
    <property type="molecule type" value="Genomic_DNA"/>
</dbReference>
<gene>
    <name evidence="5" type="ORF">SAMN05444359_111113</name>
</gene>
<evidence type="ECO:0000256" key="3">
    <source>
        <dbReference type="ARBA" id="ARBA00023237"/>
    </source>
</evidence>
<evidence type="ECO:0000259" key="4">
    <source>
        <dbReference type="Pfam" id="PF14905"/>
    </source>
</evidence>
<name>A0A1H9GUJ2_9BACT</name>
<evidence type="ECO:0000313" key="5">
    <source>
        <dbReference type="EMBL" id="SEQ53742.1"/>
    </source>
</evidence>
<protein>
    <submittedName>
        <fullName evidence="5">Outer membrane receptor proteins, mostly Fe transport</fullName>
    </submittedName>
</protein>
<dbReference type="SUPFAM" id="SSF49464">
    <property type="entry name" value="Carboxypeptidase regulatory domain-like"/>
    <property type="match status" value="1"/>
</dbReference>
<evidence type="ECO:0000313" key="6">
    <source>
        <dbReference type="Proteomes" id="UP000199021"/>
    </source>
</evidence>
<dbReference type="STRING" id="478744.SAMN05444359_111113"/>
<evidence type="ECO:0000256" key="2">
    <source>
        <dbReference type="ARBA" id="ARBA00023136"/>
    </source>
</evidence>
<organism evidence="5 6">
    <name type="scientific">Neolewinella agarilytica</name>
    <dbReference type="NCBI Taxonomy" id="478744"/>
    <lineage>
        <taxon>Bacteria</taxon>
        <taxon>Pseudomonadati</taxon>
        <taxon>Bacteroidota</taxon>
        <taxon>Saprospiria</taxon>
        <taxon>Saprospirales</taxon>
        <taxon>Lewinellaceae</taxon>
        <taxon>Neolewinella</taxon>
    </lineage>
</organism>
<comment type="subcellular location">
    <subcellularLocation>
        <location evidence="1">Cell outer membrane</location>
    </subcellularLocation>
</comment>
<dbReference type="PANTHER" id="PTHR40980">
    <property type="entry name" value="PLUG DOMAIN-CONTAINING PROTEIN"/>
    <property type="match status" value="1"/>
</dbReference>
<dbReference type="SUPFAM" id="SSF56935">
    <property type="entry name" value="Porins"/>
    <property type="match status" value="1"/>
</dbReference>
<evidence type="ECO:0000256" key="1">
    <source>
        <dbReference type="ARBA" id="ARBA00004442"/>
    </source>
</evidence>
<proteinExistence type="predicted"/>